<evidence type="ECO:0000313" key="3">
    <source>
        <dbReference type="Proteomes" id="UP001303473"/>
    </source>
</evidence>
<sequence>MYYLIPVIIMSSFPSRSNSTNPRSGNPPFVQRNPRPYAQSNNANGRSPPPSSSDYSQQTRSPPSPGSDSSPGAESNTTRVHINFTFSSPTVGSTVNPSPFSFGTPLGDTSGLFGLSGNRGAGINPMMNLGGFSIFGGRR</sequence>
<proteinExistence type="predicted"/>
<protein>
    <submittedName>
        <fullName evidence="2">Uncharacterized protein</fullName>
    </submittedName>
</protein>
<accession>A0AAN6S6X4</accession>
<dbReference type="EMBL" id="MU853772">
    <property type="protein sequence ID" value="KAK3942665.1"/>
    <property type="molecule type" value="Genomic_DNA"/>
</dbReference>
<evidence type="ECO:0000313" key="2">
    <source>
        <dbReference type="EMBL" id="KAK3942665.1"/>
    </source>
</evidence>
<reference evidence="3" key="1">
    <citation type="journal article" date="2023" name="Mol. Phylogenet. Evol.">
        <title>Genome-scale phylogeny and comparative genomics of the fungal order Sordariales.</title>
        <authorList>
            <person name="Hensen N."/>
            <person name="Bonometti L."/>
            <person name="Westerberg I."/>
            <person name="Brannstrom I.O."/>
            <person name="Guillou S."/>
            <person name="Cros-Aarteil S."/>
            <person name="Calhoun S."/>
            <person name="Haridas S."/>
            <person name="Kuo A."/>
            <person name="Mondo S."/>
            <person name="Pangilinan J."/>
            <person name="Riley R."/>
            <person name="LaButti K."/>
            <person name="Andreopoulos B."/>
            <person name="Lipzen A."/>
            <person name="Chen C."/>
            <person name="Yan M."/>
            <person name="Daum C."/>
            <person name="Ng V."/>
            <person name="Clum A."/>
            <person name="Steindorff A."/>
            <person name="Ohm R.A."/>
            <person name="Martin F."/>
            <person name="Silar P."/>
            <person name="Natvig D.O."/>
            <person name="Lalanne C."/>
            <person name="Gautier V."/>
            <person name="Ament-Velasquez S.L."/>
            <person name="Kruys A."/>
            <person name="Hutchinson M.I."/>
            <person name="Powell A.J."/>
            <person name="Barry K."/>
            <person name="Miller A.N."/>
            <person name="Grigoriev I.V."/>
            <person name="Debuchy R."/>
            <person name="Gladieux P."/>
            <person name="Hiltunen Thoren M."/>
            <person name="Johannesson H."/>
        </authorList>
    </citation>
    <scope>NUCLEOTIDE SEQUENCE [LARGE SCALE GENOMIC DNA]</scope>
    <source>
        <strain evidence="3">CBS 340.73</strain>
    </source>
</reference>
<feature type="compositionally biased region" description="Polar residues" evidence="1">
    <location>
        <begin position="73"/>
        <end position="82"/>
    </location>
</feature>
<comment type="caution">
    <text evidence="2">The sequence shown here is derived from an EMBL/GenBank/DDBJ whole genome shotgun (WGS) entry which is preliminary data.</text>
</comment>
<evidence type="ECO:0000256" key="1">
    <source>
        <dbReference type="SAM" id="MobiDB-lite"/>
    </source>
</evidence>
<organism evidence="2 3">
    <name type="scientific">Diplogelasinospora grovesii</name>
    <dbReference type="NCBI Taxonomy" id="303347"/>
    <lineage>
        <taxon>Eukaryota</taxon>
        <taxon>Fungi</taxon>
        <taxon>Dikarya</taxon>
        <taxon>Ascomycota</taxon>
        <taxon>Pezizomycotina</taxon>
        <taxon>Sordariomycetes</taxon>
        <taxon>Sordariomycetidae</taxon>
        <taxon>Sordariales</taxon>
        <taxon>Diplogelasinosporaceae</taxon>
        <taxon>Diplogelasinospora</taxon>
    </lineage>
</organism>
<name>A0AAN6S6X4_9PEZI</name>
<dbReference type="Proteomes" id="UP001303473">
    <property type="component" value="Unassembled WGS sequence"/>
</dbReference>
<feature type="compositionally biased region" description="Polar residues" evidence="1">
    <location>
        <begin position="13"/>
        <end position="24"/>
    </location>
</feature>
<gene>
    <name evidence="2" type="ORF">QBC46DRAFT_447646</name>
</gene>
<dbReference type="AlphaFoldDB" id="A0AAN6S6X4"/>
<feature type="region of interest" description="Disordered" evidence="1">
    <location>
        <begin position="13"/>
        <end position="82"/>
    </location>
</feature>
<keyword evidence="3" id="KW-1185">Reference proteome</keyword>